<dbReference type="PANTHER" id="PTHR33507:SF3">
    <property type="entry name" value="INNER MEMBRANE PROTEIN YBBJ"/>
    <property type="match status" value="1"/>
</dbReference>
<name>A0A271IZL1_9BACT</name>
<dbReference type="Pfam" id="PF01957">
    <property type="entry name" value="NfeD"/>
    <property type="match status" value="1"/>
</dbReference>
<evidence type="ECO:0000259" key="9">
    <source>
        <dbReference type="Pfam" id="PF25145"/>
    </source>
</evidence>
<feature type="transmembrane region" description="Helical" evidence="5">
    <location>
        <begin position="266"/>
        <end position="287"/>
    </location>
</feature>
<dbReference type="Pfam" id="PF24961">
    <property type="entry name" value="NfeD_membrane"/>
    <property type="match status" value="1"/>
</dbReference>
<keyword evidence="2 5" id="KW-0812">Transmembrane</keyword>
<organism evidence="10 11">
    <name type="scientific">Rubrivirga marina</name>
    <dbReference type="NCBI Taxonomy" id="1196024"/>
    <lineage>
        <taxon>Bacteria</taxon>
        <taxon>Pseudomonadati</taxon>
        <taxon>Rhodothermota</taxon>
        <taxon>Rhodothermia</taxon>
        <taxon>Rhodothermales</taxon>
        <taxon>Rubricoccaceae</taxon>
        <taxon>Rubrivirga</taxon>
    </lineage>
</organism>
<dbReference type="OrthoDB" id="9806253at2"/>
<evidence type="ECO:0000313" key="10">
    <source>
        <dbReference type="EMBL" id="PAP76517.1"/>
    </source>
</evidence>
<evidence type="ECO:0000256" key="3">
    <source>
        <dbReference type="ARBA" id="ARBA00022989"/>
    </source>
</evidence>
<evidence type="ECO:0000256" key="5">
    <source>
        <dbReference type="SAM" id="Phobius"/>
    </source>
</evidence>
<dbReference type="SUPFAM" id="SSF52096">
    <property type="entry name" value="ClpP/crotonase"/>
    <property type="match status" value="1"/>
</dbReference>
<protein>
    <submittedName>
        <fullName evidence="10">Uncharacterized protein</fullName>
    </submittedName>
</protein>
<feature type="transmembrane region" description="Helical" evidence="5">
    <location>
        <begin position="348"/>
        <end position="369"/>
    </location>
</feature>
<gene>
    <name evidence="10" type="ORF">BSZ37_08715</name>
</gene>
<dbReference type="InterPro" id="IPR052165">
    <property type="entry name" value="Membrane_assoc_protease"/>
</dbReference>
<evidence type="ECO:0000256" key="4">
    <source>
        <dbReference type="ARBA" id="ARBA00023136"/>
    </source>
</evidence>
<dbReference type="GO" id="GO:0005886">
    <property type="term" value="C:plasma membrane"/>
    <property type="evidence" value="ECO:0007669"/>
    <property type="project" value="TreeGrafter"/>
</dbReference>
<dbReference type="CDD" id="cd07021">
    <property type="entry name" value="Clp_protease_NfeD_like"/>
    <property type="match status" value="1"/>
</dbReference>
<keyword evidence="6" id="KW-0732">Signal</keyword>
<feature type="signal peptide" evidence="6">
    <location>
        <begin position="1"/>
        <end position="19"/>
    </location>
</feature>
<dbReference type="InterPro" id="IPR029045">
    <property type="entry name" value="ClpP/crotonase-like_dom_sf"/>
</dbReference>
<dbReference type="InterPro" id="IPR056738">
    <property type="entry name" value="NfeD1b_N"/>
</dbReference>
<evidence type="ECO:0000256" key="6">
    <source>
        <dbReference type="SAM" id="SignalP"/>
    </source>
</evidence>
<dbReference type="InterPro" id="IPR012340">
    <property type="entry name" value="NA-bd_OB-fold"/>
</dbReference>
<dbReference type="Gene3D" id="3.90.226.10">
    <property type="entry name" value="2-enoyl-CoA Hydratase, Chain A, domain 1"/>
    <property type="match status" value="1"/>
</dbReference>
<evidence type="ECO:0000256" key="2">
    <source>
        <dbReference type="ARBA" id="ARBA00022692"/>
    </source>
</evidence>
<dbReference type="Pfam" id="PF25145">
    <property type="entry name" value="NfeD1b_N"/>
    <property type="match status" value="1"/>
</dbReference>
<feature type="domain" description="NfeD integral membrane" evidence="8">
    <location>
        <begin position="245"/>
        <end position="368"/>
    </location>
</feature>
<sequence>MTALRSAVPTLLLALLAVAAGGPRAQSAEALTLDAPLGDGPVYHVTIDGMIDNALAAYVDRALSDAAADSAAVVVFRIDTFGGLLDAADEIRKAILSSPVPTVAVIDRNAASAGALIAYANDKIVFVPGASMGAATAVNQTGEYAPEKIQSYTRGLMRATAEATGRDPQIAEAMVDETIAVPGVSEEGELLTVSSDEALRLGIADAVLPSVDAVVDALGAESNRQEDHAATRAERVLRFLGSPVMASLLLMMMMGGLYFEIQTPGVGFAGAVALVGAALFFAPHYLLGLVESWEIALFAVGVGLLLVEVFVTPGFGVFGVGGLVLTLGALLIALVPNVGFDFPTNGEIARATTTLAGALVLLVLFAISLGRMLPRSERFNRLVLAPDLSAASGYTSSDTLADLVGLSGTAVTSLRPSGTAEIDGRRVDVVSEGPFVSSGARVEVVRSRGAVVVVREVS</sequence>
<feature type="transmembrane region" description="Helical" evidence="5">
    <location>
        <begin position="293"/>
        <end position="311"/>
    </location>
</feature>
<comment type="subcellular location">
    <subcellularLocation>
        <location evidence="1">Membrane</location>
        <topology evidence="1">Multi-pass membrane protein</topology>
    </subcellularLocation>
</comment>
<dbReference type="EMBL" id="MQWD01000001">
    <property type="protein sequence ID" value="PAP76517.1"/>
    <property type="molecule type" value="Genomic_DNA"/>
</dbReference>
<feature type="transmembrane region" description="Helical" evidence="5">
    <location>
        <begin position="239"/>
        <end position="259"/>
    </location>
</feature>
<accession>A0A271IZL1</accession>
<dbReference type="Proteomes" id="UP000216339">
    <property type="component" value="Unassembled WGS sequence"/>
</dbReference>
<keyword evidence="3 5" id="KW-1133">Transmembrane helix</keyword>
<evidence type="ECO:0000259" key="7">
    <source>
        <dbReference type="Pfam" id="PF01957"/>
    </source>
</evidence>
<feature type="transmembrane region" description="Helical" evidence="5">
    <location>
        <begin position="318"/>
        <end position="336"/>
    </location>
</feature>
<feature type="chain" id="PRO_5012492999" evidence="6">
    <location>
        <begin position="20"/>
        <end position="458"/>
    </location>
</feature>
<dbReference type="Gene3D" id="2.40.50.140">
    <property type="entry name" value="Nucleic acid-binding proteins"/>
    <property type="match status" value="1"/>
</dbReference>
<feature type="domain" description="NfeD-like C-terminal" evidence="7">
    <location>
        <begin position="402"/>
        <end position="455"/>
    </location>
</feature>
<proteinExistence type="predicted"/>
<dbReference type="AlphaFoldDB" id="A0A271IZL1"/>
<evidence type="ECO:0000313" key="11">
    <source>
        <dbReference type="Proteomes" id="UP000216339"/>
    </source>
</evidence>
<evidence type="ECO:0000256" key="1">
    <source>
        <dbReference type="ARBA" id="ARBA00004141"/>
    </source>
</evidence>
<evidence type="ECO:0000259" key="8">
    <source>
        <dbReference type="Pfam" id="PF24961"/>
    </source>
</evidence>
<dbReference type="RefSeq" id="WP_095510174.1">
    <property type="nucleotide sequence ID" value="NZ_MQWD01000001.1"/>
</dbReference>
<keyword evidence="4 5" id="KW-0472">Membrane</keyword>
<dbReference type="InterPro" id="IPR056739">
    <property type="entry name" value="NfeD_membrane"/>
</dbReference>
<keyword evidence="11" id="KW-1185">Reference proteome</keyword>
<dbReference type="PANTHER" id="PTHR33507">
    <property type="entry name" value="INNER MEMBRANE PROTEIN YBBJ"/>
    <property type="match status" value="1"/>
</dbReference>
<comment type="caution">
    <text evidence="10">The sequence shown here is derived from an EMBL/GenBank/DDBJ whole genome shotgun (WGS) entry which is preliminary data.</text>
</comment>
<dbReference type="InterPro" id="IPR002810">
    <property type="entry name" value="NfeD-like_C"/>
</dbReference>
<feature type="domain" description="NfeD1b N-terminal" evidence="9">
    <location>
        <begin position="42"/>
        <end position="222"/>
    </location>
</feature>
<reference evidence="10 11" key="1">
    <citation type="submission" date="2016-11" db="EMBL/GenBank/DDBJ databases">
        <title>Study of marine rhodopsin-containing bacteria.</title>
        <authorList>
            <person name="Yoshizawa S."/>
            <person name="Kumagai Y."/>
            <person name="Kogure K."/>
        </authorList>
    </citation>
    <scope>NUCLEOTIDE SEQUENCE [LARGE SCALE GENOMIC DNA]</scope>
    <source>
        <strain evidence="10 11">SAORIC-28</strain>
    </source>
</reference>